<dbReference type="GO" id="GO:0005886">
    <property type="term" value="C:plasma membrane"/>
    <property type="evidence" value="ECO:0007669"/>
    <property type="project" value="TreeGrafter"/>
</dbReference>
<evidence type="ECO:0000313" key="5">
    <source>
        <dbReference type="EMBL" id="NMU30528.1"/>
    </source>
</evidence>
<comment type="subcellular location">
    <subcellularLocation>
        <location evidence="1">Membrane</location>
        <topology evidence="1">Single-pass membrane protein</topology>
    </subcellularLocation>
</comment>
<keyword evidence="4" id="KW-0472">Membrane</keyword>
<dbReference type="GO" id="GO:0009306">
    <property type="term" value="P:protein secretion"/>
    <property type="evidence" value="ECO:0007669"/>
    <property type="project" value="TreeGrafter"/>
</dbReference>
<proteinExistence type="predicted"/>
<name>A0A7Y0X9Y3_VIBPH</name>
<evidence type="ECO:0008006" key="7">
    <source>
        <dbReference type="Google" id="ProtNLM"/>
    </source>
</evidence>
<keyword evidence="3" id="KW-1133">Transmembrane helix</keyword>
<evidence type="ECO:0000256" key="3">
    <source>
        <dbReference type="ARBA" id="ARBA00022989"/>
    </source>
</evidence>
<organism evidence="5 6">
    <name type="scientific">Vibrio parahaemolyticus</name>
    <dbReference type="NCBI Taxonomy" id="670"/>
    <lineage>
        <taxon>Bacteria</taxon>
        <taxon>Pseudomonadati</taxon>
        <taxon>Pseudomonadota</taxon>
        <taxon>Gammaproteobacteria</taxon>
        <taxon>Vibrionales</taxon>
        <taxon>Vibrionaceae</taxon>
        <taxon>Vibrio</taxon>
    </lineage>
</organism>
<accession>A0A7Y0X9Y3</accession>
<dbReference type="EMBL" id="JABCLD010002515">
    <property type="protein sequence ID" value="NMU30528.1"/>
    <property type="molecule type" value="Genomic_DNA"/>
</dbReference>
<evidence type="ECO:0000313" key="6">
    <source>
        <dbReference type="Proteomes" id="UP000555836"/>
    </source>
</evidence>
<gene>
    <name evidence="5" type="ORF">HKB21_33485</name>
</gene>
<evidence type="ECO:0000256" key="1">
    <source>
        <dbReference type="ARBA" id="ARBA00004167"/>
    </source>
</evidence>
<reference evidence="5 6" key="1">
    <citation type="submission" date="2020-04" db="EMBL/GenBank/DDBJ databases">
        <title>Whole-genome sequencing of Vibrio spp. from China reveals different genetic environments of blaCTX-M-14 among diverse lineages.</title>
        <authorList>
            <person name="Zheng Z."/>
            <person name="Ye L."/>
            <person name="Chen S."/>
        </authorList>
    </citation>
    <scope>NUCLEOTIDE SEQUENCE [LARGE SCALE GENOMIC DNA]</scope>
    <source>
        <strain evidence="5 6">Vb0574</strain>
    </source>
</reference>
<dbReference type="AlphaFoldDB" id="A0A7Y0X9Y3"/>
<dbReference type="PANTHER" id="PTHR36985">
    <property type="entry name" value="TRANSLOCATION AND ASSEMBLY MODULE SUBUNIT TAMB"/>
    <property type="match status" value="1"/>
</dbReference>
<dbReference type="PANTHER" id="PTHR36985:SF1">
    <property type="entry name" value="TRANSLOCATION AND ASSEMBLY MODULE SUBUNIT TAMB"/>
    <property type="match status" value="1"/>
</dbReference>
<dbReference type="Proteomes" id="UP000555836">
    <property type="component" value="Unassembled WGS sequence"/>
</dbReference>
<evidence type="ECO:0000256" key="4">
    <source>
        <dbReference type="ARBA" id="ARBA00023136"/>
    </source>
</evidence>
<comment type="caution">
    <text evidence="5">The sequence shown here is derived from an EMBL/GenBank/DDBJ whole genome shotgun (WGS) entry which is preliminary data.</text>
</comment>
<feature type="non-terminal residue" evidence="5">
    <location>
        <position position="74"/>
    </location>
</feature>
<protein>
    <recommendedName>
        <fullName evidence="7">AsmA family protein</fullName>
    </recommendedName>
</protein>
<keyword evidence="2" id="KW-0812">Transmembrane</keyword>
<evidence type="ECO:0000256" key="2">
    <source>
        <dbReference type="ARBA" id="ARBA00022692"/>
    </source>
</evidence>
<dbReference type="GO" id="GO:0097347">
    <property type="term" value="C:TAM protein secretion complex"/>
    <property type="evidence" value="ECO:0007669"/>
    <property type="project" value="TreeGrafter"/>
</dbReference>
<sequence length="74" mass="8510">MIKMMFKWTKWLSLSLIGLLLLLIIIVATVLFTHPGLKFALWGAEKALPQLQIEKVQGSLFPRFELHNVSFVDE</sequence>